<organism evidence="4 5">
    <name type="scientific">Schaalia turicensis</name>
    <dbReference type="NCBI Taxonomy" id="131111"/>
    <lineage>
        <taxon>Bacteria</taxon>
        <taxon>Bacillati</taxon>
        <taxon>Actinomycetota</taxon>
        <taxon>Actinomycetes</taxon>
        <taxon>Actinomycetales</taxon>
        <taxon>Actinomycetaceae</taxon>
        <taxon>Schaalia</taxon>
    </lineage>
</organism>
<evidence type="ECO:0000256" key="2">
    <source>
        <dbReference type="ARBA" id="ARBA00022679"/>
    </source>
</evidence>
<dbReference type="OrthoDB" id="9809227at2"/>
<dbReference type="RefSeq" id="WP_101627536.1">
    <property type="nucleotide sequence ID" value="NZ_PKKJ01000001.1"/>
</dbReference>
<proteinExistence type="predicted"/>
<evidence type="ECO:0000256" key="1">
    <source>
        <dbReference type="ARBA" id="ARBA00022676"/>
    </source>
</evidence>
<sequence>MKVTLAKGTLSIPPTYFAAAHALAMPDIDWTIVTRTAHIDDPSMSIPVLQVVPDRLAPTVQHVAKWAYGHAMTRMIVASHPDIIHQQQATWSLPAARASRELGVPLVTTLHGGDAYHHSNLGIHLPSIPRRAGTYWNDLNIEATFHQSTQLLAVSQFLADKAVQSGADARKLTVHYQGVDTNWWTPATSSIAGERSTLATDDPVLLFVGALSELKGIPDLLSAHDSLLSSYPHHLVLIGDGPLRSQVDEAATADPSIHVLGRATKEEVRTWMRCATALVLPTRTTNGRAEAAGLVLLEAQACGAPVIANRVGGTPEMVAPSWSEHLSTERDVQSLASQMTALLSMNESEREERAQRASRWVKENRSITRATKQLRDIYSQLTHS</sequence>
<dbReference type="GO" id="GO:1901137">
    <property type="term" value="P:carbohydrate derivative biosynthetic process"/>
    <property type="evidence" value="ECO:0007669"/>
    <property type="project" value="UniProtKB-ARBA"/>
</dbReference>
<dbReference type="CDD" id="cd03801">
    <property type="entry name" value="GT4_PimA-like"/>
    <property type="match status" value="1"/>
</dbReference>
<dbReference type="PANTHER" id="PTHR45947:SF14">
    <property type="entry name" value="SLL1723 PROTEIN"/>
    <property type="match status" value="1"/>
</dbReference>
<comment type="caution">
    <text evidence="4">The sequence shown here is derived from an EMBL/GenBank/DDBJ whole genome shotgun (WGS) entry which is preliminary data.</text>
</comment>
<accession>A0A2I1I7G7</accession>
<evidence type="ECO:0000313" key="5">
    <source>
        <dbReference type="Proteomes" id="UP000234545"/>
    </source>
</evidence>
<feature type="domain" description="Glycosyltransferase subfamily 4-like N-terminal" evidence="3">
    <location>
        <begin position="20"/>
        <end position="182"/>
    </location>
</feature>
<dbReference type="Pfam" id="PF13439">
    <property type="entry name" value="Glyco_transf_4"/>
    <property type="match status" value="1"/>
</dbReference>
<dbReference type="Proteomes" id="UP000234545">
    <property type="component" value="Unassembled WGS sequence"/>
</dbReference>
<dbReference type="Gene3D" id="3.40.50.2000">
    <property type="entry name" value="Glycogen Phosphorylase B"/>
    <property type="match status" value="2"/>
</dbReference>
<keyword evidence="1" id="KW-0328">Glycosyltransferase</keyword>
<dbReference type="PANTHER" id="PTHR45947">
    <property type="entry name" value="SULFOQUINOVOSYL TRANSFERASE SQD2"/>
    <property type="match status" value="1"/>
</dbReference>
<keyword evidence="2 4" id="KW-0808">Transferase</keyword>
<dbReference type="InterPro" id="IPR050194">
    <property type="entry name" value="Glycosyltransferase_grp1"/>
</dbReference>
<reference evidence="4 5" key="1">
    <citation type="submission" date="2017-12" db="EMBL/GenBank/DDBJ databases">
        <title>Phylogenetic diversity of female urinary microbiome.</title>
        <authorList>
            <person name="Thomas-White K."/>
            <person name="Wolfe A.J."/>
        </authorList>
    </citation>
    <scope>NUCLEOTIDE SEQUENCE [LARGE SCALE GENOMIC DNA]</scope>
    <source>
        <strain evidence="4 5">UMB0250</strain>
    </source>
</reference>
<dbReference type="Pfam" id="PF13692">
    <property type="entry name" value="Glyco_trans_1_4"/>
    <property type="match status" value="1"/>
</dbReference>
<dbReference type="InterPro" id="IPR028098">
    <property type="entry name" value="Glyco_trans_4-like_N"/>
</dbReference>
<dbReference type="GO" id="GO:0016757">
    <property type="term" value="F:glycosyltransferase activity"/>
    <property type="evidence" value="ECO:0007669"/>
    <property type="project" value="UniProtKB-KW"/>
</dbReference>
<gene>
    <name evidence="4" type="ORF">CYJ25_02045</name>
</gene>
<dbReference type="EMBL" id="PKKJ01000001">
    <property type="protein sequence ID" value="PKY67041.1"/>
    <property type="molecule type" value="Genomic_DNA"/>
</dbReference>
<evidence type="ECO:0000313" key="4">
    <source>
        <dbReference type="EMBL" id="PKY67041.1"/>
    </source>
</evidence>
<name>A0A2I1I7G7_9ACTO</name>
<dbReference type="AlphaFoldDB" id="A0A2I1I7G7"/>
<evidence type="ECO:0000259" key="3">
    <source>
        <dbReference type="Pfam" id="PF13439"/>
    </source>
</evidence>
<dbReference type="SUPFAM" id="SSF53756">
    <property type="entry name" value="UDP-Glycosyltransferase/glycogen phosphorylase"/>
    <property type="match status" value="1"/>
</dbReference>
<protein>
    <submittedName>
        <fullName evidence="4">Glycosyl transferase family 1</fullName>
    </submittedName>
</protein>